<keyword evidence="8" id="KW-0119">Carbohydrate metabolism</keyword>
<evidence type="ECO:0000256" key="2">
    <source>
        <dbReference type="ARBA" id="ARBA00004236"/>
    </source>
</evidence>
<evidence type="ECO:0000256" key="11">
    <source>
        <dbReference type="ARBA" id="ARBA00037649"/>
    </source>
</evidence>
<dbReference type="Gene3D" id="3.20.20.80">
    <property type="entry name" value="Glycosidases"/>
    <property type="match status" value="1"/>
</dbReference>
<evidence type="ECO:0000256" key="9">
    <source>
        <dbReference type="ARBA" id="ARBA00023316"/>
    </source>
</evidence>
<dbReference type="GO" id="GO:0042973">
    <property type="term" value="F:glucan endo-1,3-beta-D-glucosidase activity"/>
    <property type="evidence" value="ECO:0007669"/>
    <property type="project" value="UniProtKB-EC"/>
</dbReference>
<comment type="subcellular location">
    <subcellularLocation>
        <location evidence="2">Cell membrane</location>
    </subcellularLocation>
</comment>
<evidence type="ECO:0000256" key="13">
    <source>
        <dbReference type="ARBA" id="ARBA00043078"/>
    </source>
</evidence>
<evidence type="ECO:0000256" key="7">
    <source>
        <dbReference type="ARBA" id="ARBA00023180"/>
    </source>
</evidence>
<dbReference type="PANTHER" id="PTHR16631">
    <property type="entry name" value="GLUCAN 1,3-BETA-GLUCOSIDASE"/>
    <property type="match status" value="1"/>
</dbReference>
<dbReference type="OrthoDB" id="77201at2759"/>
<keyword evidence="17" id="KW-1185">Reference proteome</keyword>
<keyword evidence="10" id="KW-0624">Polysaccharide degradation</keyword>
<evidence type="ECO:0000256" key="8">
    <source>
        <dbReference type="ARBA" id="ARBA00023277"/>
    </source>
</evidence>
<reference evidence="16 17" key="1">
    <citation type="journal article" date="2013" name="PLoS Genet.">
        <title>Distinctive expansion of potential virulence genes in the genome of the oomycete fish pathogen Saprolegnia parasitica.</title>
        <authorList>
            <person name="Jiang R.H."/>
            <person name="de Bruijn I."/>
            <person name="Haas B.J."/>
            <person name="Belmonte R."/>
            <person name="Lobach L."/>
            <person name="Christie J."/>
            <person name="van den Ackerveken G."/>
            <person name="Bottin A."/>
            <person name="Bulone V."/>
            <person name="Diaz-Moreno S.M."/>
            <person name="Dumas B."/>
            <person name="Fan L."/>
            <person name="Gaulin E."/>
            <person name="Govers F."/>
            <person name="Grenville-Briggs L.J."/>
            <person name="Horner N.R."/>
            <person name="Levin J.Z."/>
            <person name="Mammella M."/>
            <person name="Meijer H.J."/>
            <person name="Morris P."/>
            <person name="Nusbaum C."/>
            <person name="Oome S."/>
            <person name="Phillips A.J."/>
            <person name="van Rooyen D."/>
            <person name="Rzeszutek E."/>
            <person name="Saraiva M."/>
            <person name="Secombes C.J."/>
            <person name="Seidl M.F."/>
            <person name="Snel B."/>
            <person name="Stassen J.H."/>
            <person name="Sykes S."/>
            <person name="Tripathy S."/>
            <person name="van den Berg H."/>
            <person name="Vega-Arreguin J.C."/>
            <person name="Wawra S."/>
            <person name="Young S.K."/>
            <person name="Zeng Q."/>
            <person name="Dieguez-Uribeondo J."/>
            <person name="Russ C."/>
            <person name="Tyler B.M."/>
            <person name="van West P."/>
        </authorList>
    </citation>
    <scope>NUCLEOTIDE SEQUENCE [LARGE SCALE GENOMIC DNA]</scope>
    <source>
        <strain evidence="16 17">CBS 223.65</strain>
    </source>
</reference>
<accession>A0A067C2A8</accession>
<dbReference type="GO" id="GO:0071555">
    <property type="term" value="P:cell wall organization"/>
    <property type="evidence" value="ECO:0007669"/>
    <property type="project" value="UniProtKB-KW"/>
</dbReference>
<proteinExistence type="predicted"/>
<evidence type="ECO:0000256" key="6">
    <source>
        <dbReference type="ARBA" id="ARBA00023136"/>
    </source>
</evidence>
<dbReference type="Proteomes" id="UP000030745">
    <property type="component" value="Unassembled WGS sequence"/>
</dbReference>
<name>A0A067C2A8_SAPPC</name>
<feature type="region of interest" description="Disordered" evidence="14">
    <location>
        <begin position="318"/>
        <end position="361"/>
    </location>
</feature>
<evidence type="ECO:0000256" key="3">
    <source>
        <dbReference type="ARBA" id="ARBA00012780"/>
    </source>
</evidence>
<evidence type="ECO:0000313" key="17">
    <source>
        <dbReference type="Proteomes" id="UP000030745"/>
    </source>
</evidence>
<keyword evidence="15" id="KW-0732">Signal</keyword>
<keyword evidence="9" id="KW-0961">Cell wall biogenesis/degradation</keyword>
<dbReference type="VEuPathDB" id="FungiDB:SPRG_09568"/>
<dbReference type="GO" id="GO:0005886">
    <property type="term" value="C:plasma membrane"/>
    <property type="evidence" value="ECO:0007669"/>
    <property type="project" value="UniProtKB-SubCell"/>
</dbReference>
<sequence>MKTAAVLVATSLAVANATISVPGINYNPRIGPNWGPDATNCKSSAQIDKDFAILAKVTKGVRIYSLTDCNAGELVIGAAKKAGLTVWLGLWVGPLPSIFDAEKVKLTELIEGGLVDSTVVGIHVGSAAVSRNDVTPEIAIANMKEVKDELATAKINVPVTIADYADTWAANPSMVEAVDVVSANQYPFWEKKNASDSAAWFYKRMEPVIASAIKYKKKILISETGWATGGAAEKASPATPAQAAKYFNDFSLLAKQMDWNYYYYTSFDMAFNANETDTNNVEQHFGLFYANGTMKPCYANLTVSGASTVVTKAPSQLATVTPAPKATPANKTDNTTTTPQNRLLRPRRQPRPPSRPRRVPR</sequence>
<keyword evidence="6" id="KW-0472">Membrane</keyword>
<gene>
    <name evidence="16" type="ORF">SPRG_09568</name>
</gene>
<dbReference type="KEGG" id="spar:SPRG_09568"/>
<feature type="compositionally biased region" description="Low complexity" evidence="14">
    <location>
        <begin position="318"/>
        <end position="343"/>
    </location>
</feature>
<dbReference type="AlphaFoldDB" id="A0A067C2A8"/>
<protein>
    <recommendedName>
        <fullName evidence="3">glucan endo-1,3-beta-D-glucosidase</fullName>
        <ecNumber evidence="3">3.2.1.39</ecNumber>
    </recommendedName>
    <alternativeName>
        <fullName evidence="13">Endo-1,3-beta-glucanase btgC</fullName>
    </alternativeName>
    <alternativeName>
        <fullName evidence="12">Laminarinase btgC</fullName>
    </alternativeName>
</protein>
<dbReference type="GO" id="GO:0000272">
    <property type="term" value="P:polysaccharide catabolic process"/>
    <property type="evidence" value="ECO:0007669"/>
    <property type="project" value="UniProtKB-KW"/>
</dbReference>
<evidence type="ECO:0000256" key="5">
    <source>
        <dbReference type="ARBA" id="ARBA00022801"/>
    </source>
</evidence>
<dbReference type="RefSeq" id="XP_012204384.1">
    <property type="nucleotide sequence ID" value="XM_012348994.1"/>
</dbReference>
<dbReference type="OMA" id="WVWITET"/>
<dbReference type="STRING" id="695850.A0A067C2A8"/>
<dbReference type="GeneID" id="24131725"/>
<evidence type="ECO:0000256" key="12">
    <source>
        <dbReference type="ARBA" id="ARBA00042373"/>
    </source>
</evidence>
<keyword evidence="7" id="KW-0325">Glycoprotein</keyword>
<dbReference type="InterPro" id="IPR050732">
    <property type="entry name" value="Beta-glucan_modifiers"/>
</dbReference>
<feature type="signal peptide" evidence="15">
    <location>
        <begin position="1"/>
        <end position="17"/>
    </location>
</feature>
<dbReference type="EC" id="3.2.1.39" evidence="3"/>
<comment type="function">
    <text evidence="11">Glucanases play a role in cell expansion during growth, in cell-cell fusion during mating, and in spore release during sporulation. This enzyme may be involved in beta-glucan degradation. Active on laminarin and lichenan.</text>
</comment>
<keyword evidence="4" id="KW-1003">Cell membrane</keyword>
<feature type="compositionally biased region" description="Basic residues" evidence="14">
    <location>
        <begin position="344"/>
        <end position="361"/>
    </location>
</feature>
<evidence type="ECO:0000256" key="1">
    <source>
        <dbReference type="ARBA" id="ARBA00000382"/>
    </source>
</evidence>
<evidence type="ECO:0000256" key="14">
    <source>
        <dbReference type="SAM" id="MobiDB-lite"/>
    </source>
</evidence>
<evidence type="ECO:0000256" key="15">
    <source>
        <dbReference type="SAM" id="SignalP"/>
    </source>
</evidence>
<organism evidence="16 17">
    <name type="scientific">Saprolegnia parasitica (strain CBS 223.65)</name>
    <dbReference type="NCBI Taxonomy" id="695850"/>
    <lineage>
        <taxon>Eukaryota</taxon>
        <taxon>Sar</taxon>
        <taxon>Stramenopiles</taxon>
        <taxon>Oomycota</taxon>
        <taxon>Saprolegniomycetes</taxon>
        <taxon>Saprolegniales</taxon>
        <taxon>Saprolegniaceae</taxon>
        <taxon>Saprolegnia</taxon>
    </lineage>
</organism>
<evidence type="ECO:0000256" key="10">
    <source>
        <dbReference type="ARBA" id="ARBA00023326"/>
    </source>
</evidence>
<evidence type="ECO:0000256" key="4">
    <source>
        <dbReference type="ARBA" id="ARBA00022475"/>
    </source>
</evidence>
<dbReference type="PANTHER" id="PTHR16631:SF17">
    <property type="entry name" value="GLUCAN ENDO-1,3-BETA-GLUCOSIDASE BTGC"/>
    <property type="match status" value="1"/>
</dbReference>
<keyword evidence="5" id="KW-0378">Hydrolase</keyword>
<evidence type="ECO:0000313" key="16">
    <source>
        <dbReference type="EMBL" id="KDO24924.1"/>
    </source>
</evidence>
<dbReference type="EMBL" id="KK583237">
    <property type="protein sequence ID" value="KDO24924.1"/>
    <property type="molecule type" value="Genomic_DNA"/>
</dbReference>
<dbReference type="InterPro" id="IPR017853">
    <property type="entry name" value="GH"/>
</dbReference>
<feature type="chain" id="PRO_5001638121" description="glucan endo-1,3-beta-D-glucosidase" evidence="15">
    <location>
        <begin position="18"/>
        <end position="361"/>
    </location>
</feature>
<comment type="catalytic activity">
    <reaction evidence="1">
        <text>Hydrolysis of (1-&gt;3)-beta-D-glucosidic linkages in (1-&gt;3)-beta-D-glucans.</text>
        <dbReference type="EC" id="3.2.1.39"/>
    </reaction>
</comment>
<dbReference type="SUPFAM" id="SSF51445">
    <property type="entry name" value="(Trans)glycosidases"/>
    <property type="match status" value="1"/>
</dbReference>